<dbReference type="AlphaFoldDB" id="A0A179SW55"/>
<dbReference type="OrthoDB" id="2353516at2"/>
<name>A0A179SW55_9BACI</name>
<gene>
    <name evidence="2" type="ORF">A6K24_06140</name>
</gene>
<evidence type="ECO:0000313" key="3">
    <source>
        <dbReference type="Proteomes" id="UP000078534"/>
    </source>
</evidence>
<dbReference type="Pfam" id="PF11117">
    <property type="entry name" value="DUF2626"/>
    <property type="match status" value="1"/>
</dbReference>
<keyword evidence="3" id="KW-1185">Reference proteome</keyword>
<feature type="transmembrane region" description="Helical" evidence="1">
    <location>
        <begin position="28"/>
        <end position="44"/>
    </location>
</feature>
<keyword evidence="1" id="KW-0472">Membrane</keyword>
<dbReference type="InterPro" id="IPR020254">
    <property type="entry name" value="DUF2626"/>
</dbReference>
<organism evidence="2 3">
    <name type="scientific">Metabacillus litoralis</name>
    <dbReference type="NCBI Taxonomy" id="152268"/>
    <lineage>
        <taxon>Bacteria</taxon>
        <taxon>Bacillati</taxon>
        <taxon>Bacillota</taxon>
        <taxon>Bacilli</taxon>
        <taxon>Bacillales</taxon>
        <taxon>Bacillaceae</taxon>
        <taxon>Metabacillus</taxon>
    </lineage>
</organism>
<comment type="caution">
    <text evidence="2">The sequence shown here is derived from an EMBL/GenBank/DDBJ whole genome shotgun (WGS) entry which is preliminary data.</text>
</comment>
<dbReference type="STRING" id="152268.A6K24_06140"/>
<dbReference type="EMBL" id="LWSG01000023">
    <property type="protein sequence ID" value="OAS85089.1"/>
    <property type="molecule type" value="Genomic_DNA"/>
</dbReference>
<evidence type="ECO:0000256" key="1">
    <source>
        <dbReference type="SAM" id="Phobius"/>
    </source>
</evidence>
<feature type="transmembrane region" description="Helical" evidence="1">
    <location>
        <begin position="5"/>
        <end position="22"/>
    </location>
</feature>
<sequence length="82" mass="9689">MDRMFRVLGFWTGIFAVMFYLGDMKTTSLLFFGQTGFFVFLSYLKLSERMYIYIFGAYLTVFFVGFTYWTTFMMIPGQSVGH</sequence>
<dbReference type="RefSeq" id="WP_066334907.1">
    <property type="nucleotide sequence ID" value="NZ_LWSG01000023.1"/>
</dbReference>
<keyword evidence="1" id="KW-0812">Transmembrane</keyword>
<reference evidence="3" key="1">
    <citation type="submission" date="2016-04" db="EMBL/GenBank/DDBJ databases">
        <authorList>
            <person name="Lyu Z."/>
            <person name="Lyu W."/>
        </authorList>
    </citation>
    <scope>NUCLEOTIDE SEQUENCE [LARGE SCALE GENOMIC DNA]</scope>
    <source>
        <strain evidence="3">C44</strain>
    </source>
</reference>
<accession>A0A179SW55</accession>
<evidence type="ECO:0008006" key="4">
    <source>
        <dbReference type="Google" id="ProtNLM"/>
    </source>
</evidence>
<dbReference type="Proteomes" id="UP000078534">
    <property type="component" value="Unassembled WGS sequence"/>
</dbReference>
<feature type="transmembrane region" description="Helical" evidence="1">
    <location>
        <begin position="51"/>
        <end position="69"/>
    </location>
</feature>
<evidence type="ECO:0000313" key="2">
    <source>
        <dbReference type="EMBL" id="OAS85089.1"/>
    </source>
</evidence>
<protein>
    <recommendedName>
        <fullName evidence="4">DUF2626 domain-containing protein</fullName>
    </recommendedName>
</protein>
<proteinExistence type="predicted"/>
<keyword evidence="1" id="KW-1133">Transmembrane helix</keyword>